<comment type="caution">
    <text evidence="2">The sequence shown here is derived from an EMBL/GenBank/DDBJ whole genome shotgun (WGS) entry which is preliminary data.</text>
</comment>
<dbReference type="RefSeq" id="WP_413266961.1">
    <property type="nucleotide sequence ID" value="NZ_JBHFNR010000251.1"/>
</dbReference>
<keyword evidence="1" id="KW-0175">Coiled coil</keyword>
<evidence type="ECO:0000256" key="1">
    <source>
        <dbReference type="SAM" id="Coils"/>
    </source>
</evidence>
<dbReference type="EMBL" id="JBHFNR010000251">
    <property type="protein sequence ID" value="MFB2897350.1"/>
    <property type="molecule type" value="Genomic_DNA"/>
</dbReference>
<evidence type="ECO:0000313" key="2">
    <source>
        <dbReference type="EMBL" id="MFB2897350.1"/>
    </source>
</evidence>
<reference evidence="2 3" key="1">
    <citation type="submission" date="2024-09" db="EMBL/GenBank/DDBJ databases">
        <title>Floridaenema gen nov. (Aerosakkonemataceae, Aerosakkonematales ord. nov., Cyanobacteria) from benthic tropical and subtropical fresh waters, with the description of four new species.</title>
        <authorList>
            <person name="Moretto J.A."/>
            <person name="Berthold D.E."/>
            <person name="Lefler F.W."/>
            <person name="Huang I.-S."/>
            <person name="Laughinghouse H. IV."/>
        </authorList>
    </citation>
    <scope>NUCLEOTIDE SEQUENCE [LARGE SCALE GENOMIC DNA]</scope>
    <source>
        <strain evidence="2 3">BLCC-F50</strain>
    </source>
</reference>
<accession>A0ABV4Y0V0</accession>
<feature type="coiled-coil region" evidence="1">
    <location>
        <begin position="93"/>
        <end position="120"/>
    </location>
</feature>
<proteinExistence type="predicted"/>
<gene>
    <name evidence="2" type="ORF">ACE1CI_30910</name>
</gene>
<organism evidence="2 3">
    <name type="scientific">Floridaenema flaviceps BLCC-F50</name>
    <dbReference type="NCBI Taxonomy" id="3153642"/>
    <lineage>
        <taxon>Bacteria</taxon>
        <taxon>Bacillati</taxon>
        <taxon>Cyanobacteriota</taxon>
        <taxon>Cyanophyceae</taxon>
        <taxon>Oscillatoriophycideae</taxon>
        <taxon>Aerosakkonematales</taxon>
        <taxon>Aerosakkonemataceae</taxon>
        <taxon>Floridanema</taxon>
        <taxon>Floridanema flaviceps</taxon>
    </lineage>
</organism>
<sequence length="123" mass="14117">MLDISFLSRDGQLTNSVQVGSEFHEWLAKTDFSKIGKSVKTKIKIEGEEASLPLVKLGKDNRKKLRNFLLEAISEESDSVLSQLGDSPSKQEHQTLTYRLKKLQELRKCVENEKYQYLQRVSS</sequence>
<protein>
    <recommendedName>
        <fullName evidence="4">LAGLIDADG homing endonuclease</fullName>
    </recommendedName>
</protein>
<dbReference type="Proteomes" id="UP001576784">
    <property type="component" value="Unassembled WGS sequence"/>
</dbReference>
<evidence type="ECO:0000313" key="3">
    <source>
        <dbReference type="Proteomes" id="UP001576784"/>
    </source>
</evidence>
<evidence type="ECO:0008006" key="4">
    <source>
        <dbReference type="Google" id="ProtNLM"/>
    </source>
</evidence>
<keyword evidence="3" id="KW-1185">Reference proteome</keyword>
<name>A0ABV4Y0V0_9CYAN</name>